<dbReference type="EMBL" id="JAFHDT010000021">
    <property type="protein sequence ID" value="KAI7794627.1"/>
    <property type="molecule type" value="Genomic_DNA"/>
</dbReference>
<keyword evidence="2" id="KW-1185">Reference proteome</keyword>
<dbReference type="AlphaFoldDB" id="A0A9W7WBB3"/>
<evidence type="ECO:0000313" key="1">
    <source>
        <dbReference type="EMBL" id="KAI7794627.1"/>
    </source>
</evidence>
<comment type="caution">
    <text evidence="1">The sequence shown here is derived from an EMBL/GenBank/DDBJ whole genome shotgun (WGS) entry which is preliminary data.</text>
</comment>
<organism evidence="1 2">
    <name type="scientific">Triplophysa rosa</name>
    <name type="common">Cave loach</name>
    <dbReference type="NCBI Taxonomy" id="992332"/>
    <lineage>
        <taxon>Eukaryota</taxon>
        <taxon>Metazoa</taxon>
        <taxon>Chordata</taxon>
        <taxon>Craniata</taxon>
        <taxon>Vertebrata</taxon>
        <taxon>Euteleostomi</taxon>
        <taxon>Actinopterygii</taxon>
        <taxon>Neopterygii</taxon>
        <taxon>Teleostei</taxon>
        <taxon>Ostariophysi</taxon>
        <taxon>Cypriniformes</taxon>
        <taxon>Nemacheilidae</taxon>
        <taxon>Triplophysa</taxon>
    </lineage>
</organism>
<evidence type="ECO:0000313" key="2">
    <source>
        <dbReference type="Proteomes" id="UP001059041"/>
    </source>
</evidence>
<dbReference type="Proteomes" id="UP001059041">
    <property type="component" value="Linkage Group LG21"/>
</dbReference>
<accession>A0A9W7WBB3</accession>
<proteinExistence type="predicted"/>
<reference evidence="1" key="1">
    <citation type="submission" date="2021-02" db="EMBL/GenBank/DDBJ databases">
        <title>Comparative genomics reveals that relaxation of natural selection precedes convergent phenotypic evolution of cavefish.</title>
        <authorList>
            <person name="Peng Z."/>
        </authorList>
    </citation>
    <scope>NUCLEOTIDE SEQUENCE</scope>
    <source>
        <tissue evidence="1">Muscle</tissue>
    </source>
</reference>
<gene>
    <name evidence="1" type="ORF">IRJ41_016934</name>
</gene>
<name>A0A9W7WBB3_TRIRA</name>
<protein>
    <submittedName>
        <fullName evidence="1">Uncharacterized protein</fullName>
    </submittedName>
</protein>
<sequence>MSGIKTSSFRTSFGWGLLIVLEKPRKALTYYRRAYSQWFKITLCQSGQGESARGEAGEVEAALRALSSATTPWKRIFGGSTFLGFSLSVNRTSCTNANLLFLTP</sequence>